<dbReference type="PRINTS" id="PR00153">
    <property type="entry name" value="CSAPPISMRASE"/>
</dbReference>
<feature type="domain" description="PPIase cyclophilin-type" evidence="4">
    <location>
        <begin position="18"/>
        <end position="167"/>
    </location>
</feature>
<feature type="compositionally biased region" description="Gly residues" evidence="3">
    <location>
        <begin position="403"/>
        <end position="415"/>
    </location>
</feature>
<dbReference type="Pfam" id="PF00160">
    <property type="entry name" value="Pro_isomerase"/>
    <property type="match status" value="1"/>
</dbReference>
<dbReference type="Gene3D" id="2.40.100.10">
    <property type="entry name" value="Cyclophilin-like"/>
    <property type="match status" value="1"/>
</dbReference>
<feature type="compositionally biased region" description="Basic and acidic residues" evidence="3">
    <location>
        <begin position="515"/>
        <end position="535"/>
    </location>
</feature>
<evidence type="ECO:0000313" key="6">
    <source>
        <dbReference type="Proteomes" id="UP000613740"/>
    </source>
</evidence>
<dbReference type="GO" id="GO:0071013">
    <property type="term" value="C:catalytic step 2 spliceosome"/>
    <property type="evidence" value="ECO:0007669"/>
    <property type="project" value="TreeGrafter"/>
</dbReference>
<feature type="compositionally biased region" description="Basic and acidic residues" evidence="3">
    <location>
        <begin position="353"/>
        <end position="370"/>
    </location>
</feature>
<feature type="region of interest" description="Disordered" evidence="3">
    <location>
        <begin position="300"/>
        <end position="424"/>
    </location>
</feature>
<feature type="region of interest" description="Disordered" evidence="3">
    <location>
        <begin position="607"/>
        <end position="630"/>
    </location>
</feature>
<feature type="compositionally biased region" description="Basic and acidic residues" evidence="3">
    <location>
        <begin position="379"/>
        <end position="388"/>
    </location>
</feature>
<dbReference type="PANTHER" id="PTHR45625">
    <property type="entry name" value="PEPTIDYL-PROLYL CIS-TRANS ISOMERASE-RELATED"/>
    <property type="match status" value="1"/>
</dbReference>
<dbReference type="AlphaFoldDB" id="A0A835SVR7"/>
<dbReference type="CDD" id="cd01925">
    <property type="entry name" value="cyclophilin_CeCYP16-like"/>
    <property type="match status" value="1"/>
</dbReference>
<sequence length="630" mass="68863">MSNIYNLEPPTKGKVILHTNLGDLEIELWPKEAPKACRNFVQLAMEGYYDGTIFHRVIKDYIAQGGDPTGSGTGGESIYGEPFRDEFHQRLKFTRRGLVACANQNEPNTNGAQFFITLDKADWLNNRNTIFGRVVGDTVYNMLRFNDLPVDDADRPLDPPVIREAEVVWNPFEDLVPRVDREAIKAEKEAARMAEERKKRAAGRTKNLSLLSFGEEAEADEEEAETAARAAAARRRIRSAHDVLEDERLAKEKAIEEEELARIQAERPAKRPKQSAAAAADEATALARAKAAVSQAAGRARATAAATAVEDEEAGARERGAEEGDEGAAATKAASAAFAASMRAKMAAARSQAGDEPRPRTAREPAREAPQEPDDDGDDGGRRAKGQADEDEEDEEEARRGSGRGAGGSGAGGGPRDYAAERRAEMEAMKDAAVNKSYGRVNAKPEVADADLLKPWQLQREKYKARKKAVGNREKDTLARLNKFTAALRGAPAADSKREASEPPRSVSEEPTAAGDKEQAAAGKEGDKGYAGKIRDDLDHRAYMPAAWRVDSYLDEEEADEEAAGSGLAGLRSHRFEAAKERKDNMARDMDNLDDYVVYDPLLEKGKGKWSAANQKEKKRANEWAGRANL</sequence>
<keyword evidence="2" id="KW-0539">Nucleus</keyword>
<dbReference type="SUPFAM" id="SSF50891">
    <property type="entry name" value="Cyclophilin-like"/>
    <property type="match status" value="1"/>
</dbReference>
<keyword evidence="6" id="KW-1185">Reference proteome</keyword>
<name>A0A835SVR7_9CHLO</name>
<dbReference type="OrthoDB" id="442970at2759"/>
<dbReference type="GO" id="GO:0003755">
    <property type="term" value="F:peptidyl-prolyl cis-trans isomerase activity"/>
    <property type="evidence" value="ECO:0007669"/>
    <property type="project" value="InterPro"/>
</dbReference>
<dbReference type="Proteomes" id="UP000613740">
    <property type="component" value="Unassembled WGS sequence"/>
</dbReference>
<protein>
    <recommendedName>
        <fullName evidence="4">PPIase cyclophilin-type domain-containing protein</fullName>
    </recommendedName>
</protein>
<comment type="caution">
    <text evidence="5">The sequence shown here is derived from an EMBL/GenBank/DDBJ whole genome shotgun (WGS) entry which is preliminary data.</text>
</comment>
<feature type="compositionally biased region" description="Low complexity" evidence="3">
    <location>
        <begin position="327"/>
        <end position="350"/>
    </location>
</feature>
<evidence type="ECO:0000259" key="4">
    <source>
        <dbReference type="PROSITE" id="PS50072"/>
    </source>
</evidence>
<dbReference type="InterPro" id="IPR044666">
    <property type="entry name" value="Cyclophilin_A-like"/>
</dbReference>
<comment type="subcellular location">
    <subcellularLocation>
        <location evidence="1">Nucleus</location>
    </subcellularLocation>
</comment>
<evidence type="ECO:0000313" key="5">
    <source>
        <dbReference type="EMBL" id="KAG2432706.1"/>
    </source>
</evidence>
<accession>A0A835SVR7</accession>
<dbReference type="InterPro" id="IPR002130">
    <property type="entry name" value="Cyclophilin-type_PPIase_dom"/>
</dbReference>
<gene>
    <name evidence="5" type="ORF">HYH02_006689</name>
</gene>
<dbReference type="EMBL" id="JAEHOD010000066">
    <property type="protein sequence ID" value="KAG2432706.1"/>
    <property type="molecule type" value="Genomic_DNA"/>
</dbReference>
<evidence type="ECO:0000256" key="3">
    <source>
        <dbReference type="SAM" id="MobiDB-lite"/>
    </source>
</evidence>
<evidence type="ECO:0000256" key="1">
    <source>
        <dbReference type="ARBA" id="ARBA00004123"/>
    </source>
</evidence>
<dbReference type="PANTHER" id="PTHR45625:SF6">
    <property type="entry name" value="SPLICEOSOME-ASSOCIATED PROTEIN CWC27 HOMOLOG"/>
    <property type="match status" value="1"/>
</dbReference>
<evidence type="ECO:0000256" key="2">
    <source>
        <dbReference type="ARBA" id="ARBA00023242"/>
    </source>
</evidence>
<reference evidence="5" key="1">
    <citation type="journal article" date="2020" name="bioRxiv">
        <title>Comparative genomics of Chlamydomonas.</title>
        <authorList>
            <person name="Craig R.J."/>
            <person name="Hasan A.R."/>
            <person name="Ness R.W."/>
            <person name="Keightley P.D."/>
        </authorList>
    </citation>
    <scope>NUCLEOTIDE SEQUENCE</scope>
    <source>
        <strain evidence="5">CCAP 11/173</strain>
    </source>
</reference>
<dbReference type="PROSITE" id="PS50072">
    <property type="entry name" value="CSA_PPIASE_2"/>
    <property type="match status" value="1"/>
</dbReference>
<dbReference type="InterPro" id="IPR029000">
    <property type="entry name" value="Cyclophilin-like_dom_sf"/>
</dbReference>
<dbReference type="FunFam" id="2.40.100.10:FF:000007">
    <property type="entry name" value="Peptidyl-prolyl cis-trans isomerase CWC27 homolog"/>
    <property type="match status" value="1"/>
</dbReference>
<feature type="region of interest" description="Disordered" evidence="3">
    <location>
        <begin position="485"/>
        <end position="535"/>
    </location>
</feature>
<proteinExistence type="predicted"/>
<organism evidence="5 6">
    <name type="scientific">Chlamydomonas schloesseri</name>
    <dbReference type="NCBI Taxonomy" id="2026947"/>
    <lineage>
        <taxon>Eukaryota</taxon>
        <taxon>Viridiplantae</taxon>
        <taxon>Chlorophyta</taxon>
        <taxon>core chlorophytes</taxon>
        <taxon>Chlorophyceae</taxon>
        <taxon>CS clade</taxon>
        <taxon>Chlamydomonadales</taxon>
        <taxon>Chlamydomonadaceae</taxon>
        <taxon>Chlamydomonas</taxon>
    </lineage>
</organism>